<dbReference type="Proteomes" id="UP000799441">
    <property type="component" value="Unassembled WGS sequence"/>
</dbReference>
<name>A0A9P4URW7_9PEZI</name>
<protein>
    <submittedName>
        <fullName evidence="1">Uncharacterized protein</fullName>
    </submittedName>
</protein>
<keyword evidence="2" id="KW-1185">Reference proteome</keyword>
<dbReference type="AlphaFoldDB" id="A0A9P4URW7"/>
<dbReference type="EMBL" id="MU003778">
    <property type="protein sequence ID" value="KAF2723046.1"/>
    <property type="molecule type" value="Genomic_DNA"/>
</dbReference>
<proteinExistence type="predicted"/>
<evidence type="ECO:0000313" key="1">
    <source>
        <dbReference type="EMBL" id="KAF2723046.1"/>
    </source>
</evidence>
<reference evidence="1" key="1">
    <citation type="journal article" date="2020" name="Stud. Mycol.">
        <title>101 Dothideomycetes genomes: a test case for predicting lifestyles and emergence of pathogens.</title>
        <authorList>
            <person name="Haridas S."/>
            <person name="Albert R."/>
            <person name="Binder M."/>
            <person name="Bloem J."/>
            <person name="Labutti K."/>
            <person name="Salamov A."/>
            <person name="Andreopoulos B."/>
            <person name="Baker S."/>
            <person name="Barry K."/>
            <person name="Bills G."/>
            <person name="Bluhm B."/>
            <person name="Cannon C."/>
            <person name="Castanera R."/>
            <person name="Culley D."/>
            <person name="Daum C."/>
            <person name="Ezra D."/>
            <person name="Gonzalez J."/>
            <person name="Henrissat B."/>
            <person name="Kuo A."/>
            <person name="Liang C."/>
            <person name="Lipzen A."/>
            <person name="Lutzoni F."/>
            <person name="Magnuson J."/>
            <person name="Mondo S."/>
            <person name="Nolan M."/>
            <person name="Ohm R."/>
            <person name="Pangilinan J."/>
            <person name="Park H.-J."/>
            <person name="Ramirez L."/>
            <person name="Alfaro M."/>
            <person name="Sun H."/>
            <person name="Tritt A."/>
            <person name="Yoshinaga Y."/>
            <person name="Zwiers L.-H."/>
            <person name="Turgeon B."/>
            <person name="Goodwin S."/>
            <person name="Spatafora J."/>
            <person name="Crous P."/>
            <person name="Grigoriev I."/>
        </authorList>
    </citation>
    <scope>NUCLEOTIDE SEQUENCE</scope>
    <source>
        <strain evidence="1">CBS 116435</strain>
    </source>
</reference>
<evidence type="ECO:0000313" key="2">
    <source>
        <dbReference type="Proteomes" id="UP000799441"/>
    </source>
</evidence>
<accession>A0A9P4URW7</accession>
<gene>
    <name evidence="1" type="ORF">K431DRAFT_283208</name>
</gene>
<comment type="caution">
    <text evidence="1">The sequence shown here is derived from an EMBL/GenBank/DDBJ whole genome shotgun (WGS) entry which is preliminary data.</text>
</comment>
<organism evidence="1 2">
    <name type="scientific">Polychaeton citri CBS 116435</name>
    <dbReference type="NCBI Taxonomy" id="1314669"/>
    <lineage>
        <taxon>Eukaryota</taxon>
        <taxon>Fungi</taxon>
        <taxon>Dikarya</taxon>
        <taxon>Ascomycota</taxon>
        <taxon>Pezizomycotina</taxon>
        <taxon>Dothideomycetes</taxon>
        <taxon>Dothideomycetidae</taxon>
        <taxon>Capnodiales</taxon>
        <taxon>Capnodiaceae</taxon>
        <taxon>Polychaeton</taxon>
    </lineage>
</organism>
<sequence length="143" mass="15969">MSDLKKELQKKNFALQSHNSPRPRSHRPHLDLLASGSRKFTPFKGSGSGTMAKSPLLMHSRMMEIHSTLASPSTLARSVASYENHAPSYCVVMIEDVNYVGRHLSSMSALCVRPRPFRYQVQARAVSSGWKREKAVSKTPCLN</sequence>